<protein>
    <submittedName>
        <fullName evidence="1">Uncharacterized protein</fullName>
    </submittedName>
</protein>
<name>A0A5C3NUT6_9AGAM</name>
<dbReference type="OrthoDB" id="3290976at2759"/>
<sequence>MKPATEPAFTLVLNNRDYCPTSRPYYTEIWYPPSPEPFSKDDPLMRTVDIRHLGSCSWASDLCVPAMSDIDEEERDGARLSEERQESIVARTRPKILALLEEAAKAREHAILAEVKSSRRPSILKSASIHGLCRTSFLVVWIFHCVVPLAKLAVYMLTQSHCSYHFD</sequence>
<gene>
    <name evidence="1" type="ORF">OE88DRAFT_1641150</name>
</gene>
<accession>A0A5C3NUT6</accession>
<keyword evidence="2" id="KW-1185">Reference proteome</keyword>
<evidence type="ECO:0000313" key="2">
    <source>
        <dbReference type="Proteomes" id="UP000305948"/>
    </source>
</evidence>
<proteinExistence type="predicted"/>
<evidence type="ECO:0000313" key="1">
    <source>
        <dbReference type="EMBL" id="TFK57521.1"/>
    </source>
</evidence>
<reference evidence="1 2" key="1">
    <citation type="journal article" date="2019" name="Nat. Ecol. Evol.">
        <title>Megaphylogeny resolves global patterns of mushroom evolution.</title>
        <authorList>
            <person name="Varga T."/>
            <person name="Krizsan K."/>
            <person name="Foldi C."/>
            <person name="Dima B."/>
            <person name="Sanchez-Garcia M."/>
            <person name="Sanchez-Ramirez S."/>
            <person name="Szollosi G.J."/>
            <person name="Szarkandi J.G."/>
            <person name="Papp V."/>
            <person name="Albert L."/>
            <person name="Andreopoulos W."/>
            <person name="Angelini C."/>
            <person name="Antonin V."/>
            <person name="Barry K.W."/>
            <person name="Bougher N.L."/>
            <person name="Buchanan P."/>
            <person name="Buyck B."/>
            <person name="Bense V."/>
            <person name="Catcheside P."/>
            <person name="Chovatia M."/>
            <person name="Cooper J."/>
            <person name="Damon W."/>
            <person name="Desjardin D."/>
            <person name="Finy P."/>
            <person name="Geml J."/>
            <person name="Haridas S."/>
            <person name="Hughes K."/>
            <person name="Justo A."/>
            <person name="Karasinski D."/>
            <person name="Kautmanova I."/>
            <person name="Kiss B."/>
            <person name="Kocsube S."/>
            <person name="Kotiranta H."/>
            <person name="LaButti K.M."/>
            <person name="Lechner B.E."/>
            <person name="Liimatainen K."/>
            <person name="Lipzen A."/>
            <person name="Lukacs Z."/>
            <person name="Mihaltcheva S."/>
            <person name="Morgado L.N."/>
            <person name="Niskanen T."/>
            <person name="Noordeloos M.E."/>
            <person name="Ohm R.A."/>
            <person name="Ortiz-Santana B."/>
            <person name="Ovrebo C."/>
            <person name="Racz N."/>
            <person name="Riley R."/>
            <person name="Savchenko A."/>
            <person name="Shiryaev A."/>
            <person name="Soop K."/>
            <person name="Spirin V."/>
            <person name="Szebenyi C."/>
            <person name="Tomsovsky M."/>
            <person name="Tulloss R.E."/>
            <person name="Uehling J."/>
            <person name="Grigoriev I.V."/>
            <person name="Vagvolgyi C."/>
            <person name="Papp T."/>
            <person name="Martin F.M."/>
            <person name="Miettinen O."/>
            <person name="Hibbett D.S."/>
            <person name="Nagy L.G."/>
        </authorList>
    </citation>
    <scope>NUCLEOTIDE SEQUENCE [LARGE SCALE GENOMIC DNA]</scope>
    <source>
        <strain evidence="1 2">OMC1185</strain>
    </source>
</reference>
<dbReference type="AlphaFoldDB" id="A0A5C3NUT6"/>
<organism evidence="1 2">
    <name type="scientific">Heliocybe sulcata</name>
    <dbReference type="NCBI Taxonomy" id="5364"/>
    <lineage>
        <taxon>Eukaryota</taxon>
        <taxon>Fungi</taxon>
        <taxon>Dikarya</taxon>
        <taxon>Basidiomycota</taxon>
        <taxon>Agaricomycotina</taxon>
        <taxon>Agaricomycetes</taxon>
        <taxon>Gloeophyllales</taxon>
        <taxon>Gloeophyllaceae</taxon>
        <taxon>Heliocybe</taxon>
    </lineage>
</organism>
<dbReference type="Proteomes" id="UP000305948">
    <property type="component" value="Unassembled WGS sequence"/>
</dbReference>
<dbReference type="EMBL" id="ML213503">
    <property type="protein sequence ID" value="TFK57521.1"/>
    <property type="molecule type" value="Genomic_DNA"/>
</dbReference>